<dbReference type="RefSeq" id="WP_181614909.1">
    <property type="nucleotide sequence ID" value="NZ_BAABAM010000007.1"/>
</dbReference>
<evidence type="ECO:0000313" key="1">
    <source>
        <dbReference type="EMBL" id="MBA2896201.1"/>
    </source>
</evidence>
<sequence length="142" mass="14696">MIRNLLRGAAAGGMATTAMSTVMLAGDKLGLMGEQPPKRVARRLFGRQGETPVAIASHFGFGAAGGALLSTLSRGHGVPTWLGAGYGMAIWLASYQGWVPAIGAMPPAHRDRPGRQAVMIAAHLVYGATLARSLRSAARSTS</sequence>
<dbReference type="InterPro" id="IPR046739">
    <property type="entry name" value="DUF6789"/>
</dbReference>
<keyword evidence="2" id="KW-1185">Reference proteome</keyword>
<comment type="caution">
    <text evidence="1">The sequence shown here is derived from an EMBL/GenBank/DDBJ whole genome shotgun (WGS) entry which is preliminary data.</text>
</comment>
<dbReference type="AlphaFoldDB" id="A0A7W0HUW9"/>
<reference evidence="1 2" key="1">
    <citation type="submission" date="2020-07" db="EMBL/GenBank/DDBJ databases">
        <title>Genomic Encyclopedia of Type Strains, Phase IV (KMG-IV): sequencing the most valuable type-strain genomes for metagenomic binning, comparative biology and taxonomic classification.</title>
        <authorList>
            <person name="Goeker M."/>
        </authorList>
    </citation>
    <scope>NUCLEOTIDE SEQUENCE [LARGE SCALE GENOMIC DNA]</scope>
    <source>
        <strain evidence="1 2">DSM 45533</strain>
    </source>
</reference>
<dbReference type="EMBL" id="JACDUR010000008">
    <property type="protein sequence ID" value="MBA2896201.1"/>
    <property type="molecule type" value="Genomic_DNA"/>
</dbReference>
<gene>
    <name evidence="1" type="ORF">HNR30_007592</name>
</gene>
<accession>A0A7W0HUW9</accession>
<name>A0A7W0HUW9_9ACTN</name>
<evidence type="ECO:0000313" key="2">
    <source>
        <dbReference type="Proteomes" id="UP000530928"/>
    </source>
</evidence>
<proteinExistence type="predicted"/>
<organism evidence="1 2">
    <name type="scientific">Nonomuraea soli</name>
    <dbReference type="NCBI Taxonomy" id="1032476"/>
    <lineage>
        <taxon>Bacteria</taxon>
        <taxon>Bacillati</taxon>
        <taxon>Actinomycetota</taxon>
        <taxon>Actinomycetes</taxon>
        <taxon>Streptosporangiales</taxon>
        <taxon>Streptosporangiaceae</taxon>
        <taxon>Nonomuraea</taxon>
    </lineage>
</organism>
<dbReference type="Proteomes" id="UP000530928">
    <property type="component" value="Unassembled WGS sequence"/>
</dbReference>
<dbReference type="Pfam" id="PF20587">
    <property type="entry name" value="DUF6789"/>
    <property type="match status" value="1"/>
</dbReference>
<protein>
    <submittedName>
        <fullName evidence="1">Putative membrane protein YagU involved in acid resistance</fullName>
    </submittedName>
</protein>